<keyword evidence="9 11" id="KW-0472">Membrane</keyword>
<evidence type="ECO:0000256" key="4">
    <source>
        <dbReference type="ARBA" id="ARBA00022475"/>
    </source>
</evidence>
<evidence type="ECO:0000256" key="7">
    <source>
        <dbReference type="ARBA" id="ARBA00022989"/>
    </source>
</evidence>
<evidence type="ECO:0000313" key="14">
    <source>
        <dbReference type="EMBL" id="ULT89021.1"/>
    </source>
</evidence>
<dbReference type="Pfam" id="PF02931">
    <property type="entry name" value="Neur_chan_LBD"/>
    <property type="match status" value="1"/>
</dbReference>
<dbReference type="EMBL" id="CP090895">
    <property type="protein sequence ID" value="ULT89021.1"/>
    <property type="molecule type" value="Genomic_DNA"/>
</dbReference>
<evidence type="ECO:0000256" key="9">
    <source>
        <dbReference type="ARBA" id="ARBA00023136"/>
    </source>
</evidence>
<evidence type="ECO:0000313" key="15">
    <source>
        <dbReference type="Proteomes" id="UP000827892"/>
    </source>
</evidence>
<feature type="transmembrane region" description="Helical" evidence="11">
    <location>
        <begin position="547"/>
        <end position="569"/>
    </location>
</feature>
<keyword evidence="6" id="KW-0732">Signal</keyword>
<feature type="domain" description="Neurotransmitter-gated ion-channel ligand-binding" evidence="12">
    <location>
        <begin position="283"/>
        <end position="454"/>
    </location>
</feature>
<evidence type="ECO:0000256" key="2">
    <source>
        <dbReference type="ARBA" id="ARBA00004236"/>
    </source>
</evidence>
<organism evidence="14 15">
    <name type="scientific">Caenorhabditis briggsae</name>
    <dbReference type="NCBI Taxonomy" id="6238"/>
    <lineage>
        <taxon>Eukaryota</taxon>
        <taxon>Metazoa</taxon>
        <taxon>Ecdysozoa</taxon>
        <taxon>Nematoda</taxon>
        <taxon>Chromadorea</taxon>
        <taxon>Rhabditida</taxon>
        <taxon>Rhabditina</taxon>
        <taxon>Rhabditomorpha</taxon>
        <taxon>Rhabditoidea</taxon>
        <taxon>Rhabditidae</taxon>
        <taxon>Peloderinae</taxon>
        <taxon>Caenorhabditis</taxon>
    </lineage>
</organism>
<evidence type="ECO:0000256" key="5">
    <source>
        <dbReference type="ARBA" id="ARBA00022692"/>
    </source>
</evidence>
<evidence type="ECO:0000259" key="12">
    <source>
        <dbReference type="Pfam" id="PF02931"/>
    </source>
</evidence>
<reference evidence="14 15" key="1">
    <citation type="submission" date="2022-02" db="EMBL/GenBank/DDBJ databases">
        <title>Chromosome-level reference genomes for two strains of Caenorhabditis briggsae: an improved platform for comparative genomics.</title>
        <authorList>
            <person name="Stevens L."/>
            <person name="Andersen E.C."/>
        </authorList>
    </citation>
    <scope>NUCLEOTIDE SEQUENCE [LARGE SCALE GENOMIC DNA]</scope>
    <source>
        <strain evidence="14">QX1410_ONT</strain>
        <tissue evidence="14">Whole-organism</tissue>
    </source>
</reference>
<evidence type="ECO:0000256" key="10">
    <source>
        <dbReference type="ARBA" id="ARBA00023303"/>
    </source>
</evidence>
<dbReference type="Pfam" id="PF02932">
    <property type="entry name" value="Neur_chan_memb"/>
    <property type="match status" value="1"/>
</dbReference>
<dbReference type="InterPro" id="IPR006201">
    <property type="entry name" value="Neur_channel"/>
</dbReference>
<feature type="domain" description="Neurotransmitter-gated ion-channel transmembrane" evidence="13">
    <location>
        <begin position="489"/>
        <end position="575"/>
    </location>
</feature>
<evidence type="ECO:0000259" key="13">
    <source>
        <dbReference type="Pfam" id="PF02932"/>
    </source>
</evidence>
<dbReference type="InterPro" id="IPR036734">
    <property type="entry name" value="Neur_chan_lig-bd_sf"/>
</dbReference>
<evidence type="ECO:0000256" key="8">
    <source>
        <dbReference type="ARBA" id="ARBA00023065"/>
    </source>
</evidence>
<dbReference type="SUPFAM" id="SSF90112">
    <property type="entry name" value="Neurotransmitter-gated ion-channel transmembrane pore"/>
    <property type="match status" value="1"/>
</dbReference>
<dbReference type="PANTHER" id="PTHR18945">
    <property type="entry name" value="NEUROTRANSMITTER GATED ION CHANNEL"/>
    <property type="match status" value="1"/>
</dbReference>
<dbReference type="Gene3D" id="1.20.58.390">
    <property type="entry name" value="Neurotransmitter-gated ion-channel transmembrane domain"/>
    <property type="match status" value="1"/>
</dbReference>
<protein>
    <submittedName>
        <fullName evidence="14">Uncharacterized protein</fullName>
    </submittedName>
</protein>
<dbReference type="FunFam" id="2.70.170.10:FF:000052">
    <property type="entry name" value="Ligand-Gated ion Channel"/>
    <property type="match status" value="1"/>
</dbReference>
<dbReference type="InterPro" id="IPR006028">
    <property type="entry name" value="GABAA/Glycine_rcpt"/>
</dbReference>
<dbReference type="CDD" id="cd19049">
    <property type="entry name" value="LGIC_TM_anion"/>
    <property type="match status" value="1"/>
</dbReference>
<comment type="subcellular location">
    <subcellularLocation>
        <location evidence="2">Cell membrane</location>
    </subcellularLocation>
    <subcellularLocation>
        <location evidence="1">Membrane</location>
        <topology evidence="1">Multi-pass membrane protein</topology>
    </subcellularLocation>
</comment>
<gene>
    <name evidence="14" type="ORF">L3Y34_007893</name>
</gene>
<feature type="transmembrane region" description="Helical" evidence="11">
    <location>
        <begin position="615"/>
        <end position="633"/>
    </location>
</feature>
<dbReference type="InterPro" id="IPR006202">
    <property type="entry name" value="Neur_chan_lig-bd"/>
</dbReference>
<dbReference type="AlphaFoldDB" id="A0AAE9CZG5"/>
<dbReference type="InterPro" id="IPR038050">
    <property type="entry name" value="Neuro_actylchol_rec"/>
</dbReference>
<keyword evidence="8" id="KW-0406">Ion transport</keyword>
<dbReference type="InterPro" id="IPR006029">
    <property type="entry name" value="Neurotrans-gated_channel_TM"/>
</dbReference>
<dbReference type="Proteomes" id="UP000827892">
    <property type="component" value="Chromosome V"/>
</dbReference>
<sequence>MEGTEKVSTREFGDGDSESMRVSMQIGETPCIIGSAVYRQKKRIFVFSNFLDIGTTYQAVDYGIATDQHQQCIAWKLWWKTQKSLQDPSASDIDLLALRRAEVWIRNENDAEKYDVPVELLQNFSTIRIVFRNVCRLFPRVLQISSPLAARRSRITLDVLCQTYNYSDPEANELVLNNYEEAQENAIGIDQLLFLDHQSVMIVMPAACNSSENDEKEIAKQYYLEKYGDFSFNVSNLNIEMDKLHEMVHDLKPLDQIMSENLGLDYQRPLPSSTILPFLRKIEYDARQPPTLHVDDTVTVKVGISVQSMSNFELSTMDYDLDAWVRMSWIDPRLRHDLSRPILVNDYTFLKMIWRPDPIFTNAKYSTFHKVTYLNFYLFIFPDGKIFMDMRVYLKPTAAQIVLCKYPHDNPAVSLKISSMGFTQDVVKLEWFSNSNDAIRIEKNVRIPELSIRHLHPDICNGVRKSGVYSCLEAKFYMHREVGYHIANTYIPTAICVVFSWISVWLPEEFVEGRIFVSLTVFLTLSAENNSAKEELPKVSYVKAIDIWFGFTSTFVFVTMLQALVVISLEHNSKRLRLKSESNLDGYSKYQVTKSMLLSRYYHRMARQIDTFCKVMYPVIFILFLMFYVFVITQGDERKCIKN</sequence>
<evidence type="ECO:0000256" key="3">
    <source>
        <dbReference type="ARBA" id="ARBA00022448"/>
    </source>
</evidence>
<keyword evidence="5 11" id="KW-0812">Transmembrane</keyword>
<dbReference type="GO" id="GO:0004888">
    <property type="term" value="F:transmembrane signaling receptor activity"/>
    <property type="evidence" value="ECO:0007669"/>
    <property type="project" value="InterPro"/>
</dbReference>
<evidence type="ECO:0000256" key="1">
    <source>
        <dbReference type="ARBA" id="ARBA00004141"/>
    </source>
</evidence>
<dbReference type="CDD" id="cd18987">
    <property type="entry name" value="LGIC_ECD_anion"/>
    <property type="match status" value="1"/>
</dbReference>
<evidence type="ECO:0000256" key="6">
    <source>
        <dbReference type="ARBA" id="ARBA00022729"/>
    </source>
</evidence>
<proteinExistence type="predicted"/>
<dbReference type="GO" id="GO:0005230">
    <property type="term" value="F:extracellular ligand-gated monoatomic ion channel activity"/>
    <property type="evidence" value="ECO:0007669"/>
    <property type="project" value="InterPro"/>
</dbReference>
<dbReference type="PRINTS" id="PR00253">
    <property type="entry name" value="GABAARECEPTR"/>
</dbReference>
<dbReference type="Gene3D" id="2.70.170.10">
    <property type="entry name" value="Neurotransmitter-gated ion-channel ligand-binding domain"/>
    <property type="match status" value="1"/>
</dbReference>
<dbReference type="InterPro" id="IPR036719">
    <property type="entry name" value="Neuro-gated_channel_TM_sf"/>
</dbReference>
<evidence type="ECO:0000256" key="11">
    <source>
        <dbReference type="SAM" id="Phobius"/>
    </source>
</evidence>
<keyword evidence="3" id="KW-0813">Transport</keyword>
<dbReference type="GO" id="GO:0005886">
    <property type="term" value="C:plasma membrane"/>
    <property type="evidence" value="ECO:0007669"/>
    <property type="project" value="UniProtKB-SubCell"/>
</dbReference>
<accession>A0AAE9CZG5</accession>
<keyword evidence="4" id="KW-1003">Cell membrane</keyword>
<dbReference type="FunFam" id="1.20.58.390:FF:000055">
    <property type="entry name" value="Ligand-Gated ion Channel"/>
    <property type="match status" value="1"/>
</dbReference>
<keyword evidence="7 11" id="KW-1133">Transmembrane helix</keyword>
<name>A0AAE9CZG5_CAEBR</name>
<keyword evidence="10" id="KW-0407">Ion channel</keyword>
<dbReference type="SUPFAM" id="SSF63712">
    <property type="entry name" value="Nicotinic receptor ligand binding domain-like"/>
    <property type="match status" value="1"/>
</dbReference>